<keyword evidence="2" id="KW-1185">Reference proteome</keyword>
<dbReference type="AlphaFoldDB" id="A0A1Z9Z2I0"/>
<dbReference type="Gene3D" id="3.90.1480.10">
    <property type="entry name" value="Alpha-2,3-sialyltransferase"/>
    <property type="match status" value="1"/>
</dbReference>
<dbReference type="EMBL" id="NEXX01000001">
    <property type="protein sequence ID" value="OUY08671.1"/>
    <property type="molecule type" value="Genomic_DNA"/>
</dbReference>
<sequence>MNNFFTNTLFRNIFKYLYKISHTKKFNHNRRYWPYFRVERDKHGLLKKVFYKNILIADNTVIAEHQNNTCMIIATGPSIKTIESTSFQNDRIDYLGLNGAISLSHTQFKYYIVIDHDFVINKFNLILKILENTECIFFTTPRCLEIILRKYDIKNIKAHLKVIETITENKLERFMGSKIMIDNTEPHTYMKNNIGFSTELFHAVYDYYTVAYVALQIAYALNYKKILIAGLDMNNFDSPRFYESNDNKQPTRLKQDFEAISQAFNVAADFFKDHNIEVYNLSPNSAIKVFKKTDLKSYIFKNL</sequence>
<comment type="caution">
    <text evidence="1">The sequence shown here is derived from an EMBL/GenBank/DDBJ whole genome shotgun (WGS) entry which is preliminary data.</text>
</comment>
<dbReference type="Proteomes" id="UP000196536">
    <property type="component" value="Unassembled WGS sequence"/>
</dbReference>
<gene>
    <name evidence="1" type="ORF">CAP51_03405</name>
</gene>
<evidence type="ECO:0000313" key="2">
    <source>
        <dbReference type="Proteomes" id="UP000196536"/>
    </source>
</evidence>
<name>A0A1Z9Z2I0_9GAMM</name>
<proteinExistence type="predicted"/>
<protein>
    <submittedName>
        <fullName evidence="1">Lipopolysaccharide biosynthesis protein</fullName>
    </submittedName>
</protein>
<evidence type="ECO:0000313" key="1">
    <source>
        <dbReference type="EMBL" id="OUY08671.1"/>
    </source>
</evidence>
<dbReference type="RefSeq" id="WP_087619335.1">
    <property type="nucleotide sequence ID" value="NZ_NEXX01000001.1"/>
</dbReference>
<dbReference type="OrthoDB" id="9177936at2"/>
<accession>A0A1Z9Z2I0</accession>
<reference evidence="1 2" key="1">
    <citation type="submission" date="2017-05" db="EMBL/GenBank/DDBJ databases">
        <title>Acinetobacter populi ANC 5415 (= PBJ7), whole genome shotgun sequencing project.</title>
        <authorList>
            <person name="Nemec A."/>
            <person name="Radolfova-Krizova L."/>
        </authorList>
    </citation>
    <scope>NUCLEOTIDE SEQUENCE [LARGE SCALE GENOMIC DNA]</scope>
    <source>
        <strain evidence="1 2">PBJ7</strain>
    </source>
</reference>
<organism evidence="1 2">
    <name type="scientific">Acinetobacter populi</name>
    <dbReference type="NCBI Taxonomy" id="1582270"/>
    <lineage>
        <taxon>Bacteria</taxon>
        <taxon>Pseudomonadati</taxon>
        <taxon>Pseudomonadota</taxon>
        <taxon>Gammaproteobacteria</taxon>
        <taxon>Moraxellales</taxon>
        <taxon>Moraxellaceae</taxon>
        <taxon>Acinetobacter</taxon>
    </lineage>
</organism>